<dbReference type="Proteomes" id="UP000076510">
    <property type="component" value="Unassembled WGS sequence"/>
</dbReference>
<sequence>MMELWRSFGWSVPILLTAATALIMIIITNQGRSRKRDLLPKVFTILSIGAVCLLTLTPLDGPNISEGQTNLEPFSNLKLNLHGPHVEVPIRNLLANVLLFVPFGFFAAWWMKRKKALWLKVTGAGALLSLIIEACQYTFPLGRATDIDDWMMNTLGALMGVLLFGLGQSLYRIIKNNWRRGRP</sequence>
<reference evidence="3" key="1">
    <citation type="submission" date="2016-01" db="EMBL/GenBank/DDBJ databases">
        <title>Whole genome sequencing of Bhargavaea cecembensis T14.</title>
        <authorList>
            <person name="Hong K.W."/>
        </authorList>
    </citation>
    <scope>NUCLEOTIDE SEQUENCE [LARGE SCALE GENOMIC DNA]</scope>
    <source>
        <strain evidence="3">M19</strain>
    </source>
</reference>
<proteinExistence type="predicted"/>
<dbReference type="EMBL" id="LQQY01000012">
    <property type="protein sequence ID" value="KZE49947.1"/>
    <property type="molecule type" value="Genomic_DNA"/>
</dbReference>
<dbReference type="PANTHER" id="PTHR36834">
    <property type="entry name" value="MEMBRANE PROTEIN-RELATED"/>
    <property type="match status" value="1"/>
</dbReference>
<accession>A0A163LG48</accession>
<name>A0A163LG48_9BACI</name>
<dbReference type="InterPro" id="IPR006976">
    <property type="entry name" value="VanZ-like"/>
</dbReference>
<dbReference type="Pfam" id="PF04892">
    <property type="entry name" value="VanZ"/>
    <property type="match status" value="1"/>
</dbReference>
<evidence type="ECO:0000313" key="3">
    <source>
        <dbReference type="Proteomes" id="UP000076510"/>
    </source>
</evidence>
<protein>
    <recommendedName>
        <fullName evidence="1">VanZ-like domain-containing protein</fullName>
    </recommendedName>
</protein>
<dbReference type="InterPro" id="IPR053150">
    <property type="entry name" value="Teicoplanin_resist-assoc"/>
</dbReference>
<evidence type="ECO:0000259" key="1">
    <source>
        <dbReference type="Pfam" id="PF04892"/>
    </source>
</evidence>
<dbReference type="OrthoDB" id="4822551at2"/>
<comment type="caution">
    <text evidence="2">The sequence shown here is derived from an EMBL/GenBank/DDBJ whole genome shotgun (WGS) entry which is preliminary data.</text>
</comment>
<gene>
    <name evidence="2" type="ORF">AV649_02650</name>
</gene>
<dbReference type="PANTHER" id="PTHR36834:SF1">
    <property type="entry name" value="INTEGRAL MEMBRANE PROTEIN"/>
    <property type="match status" value="1"/>
</dbReference>
<organism evidence="2 3">
    <name type="scientific">Rossellomorea marisflavi</name>
    <dbReference type="NCBI Taxonomy" id="189381"/>
    <lineage>
        <taxon>Bacteria</taxon>
        <taxon>Bacillati</taxon>
        <taxon>Bacillota</taxon>
        <taxon>Bacilli</taxon>
        <taxon>Bacillales</taxon>
        <taxon>Bacillaceae</taxon>
        <taxon>Rossellomorea</taxon>
    </lineage>
</organism>
<evidence type="ECO:0000313" key="2">
    <source>
        <dbReference type="EMBL" id="KZE49947.1"/>
    </source>
</evidence>
<dbReference type="AlphaFoldDB" id="A0A163LG48"/>
<feature type="domain" description="VanZ-like" evidence="1">
    <location>
        <begin position="49"/>
        <end position="165"/>
    </location>
</feature>
<dbReference type="RefSeq" id="WP_053072133.1">
    <property type="nucleotide sequence ID" value="NZ_CP047095.1"/>
</dbReference>